<dbReference type="SUPFAM" id="SSF52058">
    <property type="entry name" value="L domain-like"/>
    <property type="match status" value="1"/>
</dbReference>
<evidence type="ECO:0000256" key="2">
    <source>
        <dbReference type="ARBA" id="ARBA00022729"/>
    </source>
</evidence>
<feature type="signal peptide" evidence="5">
    <location>
        <begin position="1"/>
        <end position="29"/>
    </location>
</feature>
<keyword evidence="2 5" id="KW-0732">Signal</keyword>
<evidence type="ECO:0000256" key="3">
    <source>
        <dbReference type="ARBA" id="ARBA00022737"/>
    </source>
</evidence>
<name>A0A0L0CH50_LUCCU</name>
<keyword evidence="4" id="KW-1133">Transmembrane helix</keyword>
<dbReference type="InterPro" id="IPR032675">
    <property type="entry name" value="LRR_dom_sf"/>
</dbReference>
<dbReference type="OrthoDB" id="2013775at2759"/>
<proteinExistence type="predicted"/>
<gene>
    <name evidence="6" type="ORF">FF38_12796</name>
</gene>
<accession>A0A0L0CH50</accession>
<dbReference type="Proteomes" id="UP000037069">
    <property type="component" value="Unassembled WGS sequence"/>
</dbReference>
<dbReference type="STRING" id="7375.A0A0L0CH50"/>
<dbReference type="PANTHER" id="PTHR24373">
    <property type="entry name" value="SLIT RELATED LEUCINE-RICH REPEAT NEURONAL PROTEIN"/>
    <property type="match status" value="1"/>
</dbReference>
<evidence type="ECO:0000256" key="4">
    <source>
        <dbReference type="SAM" id="Phobius"/>
    </source>
</evidence>
<keyword evidence="4" id="KW-0812">Transmembrane</keyword>
<feature type="transmembrane region" description="Helical" evidence="4">
    <location>
        <begin position="531"/>
        <end position="549"/>
    </location>
</feature>
<evidence type="ECO:0000256" key="1">
    <source>
        <dbReference type="ARBA" id="ARBA00022614"/>
    </source>
</evidence>
<dbReference type="OMA" id="IHPYWTT"/>
<dbReference type="Pfam" id="PF13855">
    <property type="entry name" value="LRR_8"/>
    <property type="match status" value="2"/>
</dbReference>
<dbReference type="AlphaFoldDB" id="A0A0L0CH50"/>
<keyword evidence="4" id="KW-0472">Membrane</keyword>
<organism evidence="6 7">
    <name type="scientific">Lucilia cuprina</name>
    <name type="common">Green bottle fly</name>
    <name type="synonym">Australian sheep blowfly</name>
    <dbReference type="NCBI Taxonomy" id="7375"/>
    <lineage>
        <taxon>Eukaryota</taxon>
        <taxon>Metazoa</taxon>
        <taxon>Ecdysozoa</taxon>
        <taxon>Arthropoda</taxon>
        <taxon>Hexapoda</taxon>
        <taxon>Insecta</taxon>
        <taxon>Pterygota</taxon>
        <taxon>Neoptera</taxon>
        <taxon>Endopterygota</taxon>
        <taxon>Diptera</taxon>
        <taxon>Brachycera</taxon>
        <taxon>Muscomorpha</taxon>
        <taxon>Oestroidea</taxon>
        <taxon>Calliphoridae</taxon>
        <taxon>Luciliinae</taxon>
        <taxon>Lucilia</taxon>
    </lineage>
</organism>
<protein>
    <submittedName>
        <fullName evidence="6">Uncharacterized protein</fullName>
    </submittedName>
</protein>
<dbReference type="InterPro" id="IPR003591">
    <property type="entry name" value="Leu-rich_rpt_typical-subtyp"/>
</dbReference>
<dbReference type="Gene3D" id="3.80.10.10">
    <property type="entry name" value="Ribonuclease Inhibitor"/>
    <property type="match status" value="3"/>
</dbReference>
<dbReference type="PROSITE" id="PS51450">
    <property type="entry name" value="LRR"/>
    <property type="match status" value="3"/>
</dbReference>
<keyword evidence="3" id="KW-0677">Repeat</keyword>
<keyword evidence="1" id="KW-0433">Leucine-rich repeat</keyword>
<comment type="caution">
    <text evidence="6">The sequence shown here is derived from an EMBL/GenBank/DDBJ whole genome shotgun (WGS) entry which is preliminary data.</text>
</comment>
<dbReference type="InterPro" id="IPR050328">
    <property type="entry name" value="Dev_Immune_Receptor"/>
</dbReference>
<dbReference type="SMART" id="SM00369">
    <property type="entry name" value="LRR_TYP"/>
    <property type="match status" value="9"/>
</dbReference>
<dbReference type="EMBL" id="JRES01000409">
    <property type="protein sequence ID" value="KNC31566.1"/>
    <property type="molecule type" value="Genomic_DNA"/>
</dbReference>
<keyword evidence="7" id="KW-1185">Reference proteome</keyword>
<feature type="chain" id="PRO_5005536084" evidence="5">
    <location>
        <begin position="30"/>
        <end position="590"/>
    </location>
</feature>
<dbReference type="PANTHER" id="PTHR24373:SF397">
    <property type="entry name" value="IG-LIKE DOMAIN-CONTAINING PROTEIN"/>
    <property type="match status" value="1"/>
</dbReference>
<evidence type="ECO:0000313" key="6">
    <source>
        <dbReference type="EMBL" id="KNC31566.1"/>
    </source>
</evidence>
<dbReference type="PRINTS" id="PR00019">
    <property type="entry name" value="LEURICHRPT"/>
</dbReference>
<reference evidence="6 7" key="1">
    <citation type="journal article" date="2015" name="Nat. Commun.">
        <title>Lucilia cuprina genome unlocks parasitic fly biology to underpin future interventions.</title>
        <authorList>
            <person name="Anstead C.A."/>
            <person name="Korhonen P.K."/>
            <person name="Young N.D."/>
            <person name="Hall R.S."/>
            <person name="Jex A.R."/>
            <person name="Murali S.C."/>
            <person name="Hughes D.S."/>
            <person name="Lee S.F."/>
            <person name="Perry T."/>
            <person name="Stroehlein A.J."/>
            <person name="Ansell B.R."/>
            <person name="Breugelmans B."/>
            <person name="Hofmann A."/>
            <person name="Qu J."/>
            <person name="Dugan S."/>
            <person name="Lee S.L."/>
            <person name="Chao H."/>
            <person name="Dinh H."/>
            <person name="Han Y."/>
            <person name="Doddapaneni H.V."/>
            <person name="Worley K.C."/>
            <person name="Muzny D.M."/>
            <person name="Ioannidis P."/>
            <person name="Waterhouse R.M."/>
            <person name="Zdobnov E.M."/>
            <person name="James P.J."/>
            <person name="Bagnall N.H."/>
            <person name="Kotze A.C."/>
            <person name="Gibbs R.A."/>
            <person name="Richards S."/>
            <person name="Batterham P."/>
            <person name="Gasser R.B."/>
        </authorList>
    </citation>
    <scope>NUCLEOTIDE SEQUENCE [LARGE SCALE GENOMIC DNA]</scope>
    <source>
        <strain evidence="6 7">LS</strain>
        <tissue evidence="6">Full body</tissue>
    </source>
</reference>
<evidence type="ECO:0000256" key="5">
    <source>
        <dbReference type="SAM" id="SignalP"/>
    </source>
</evidence>
<sequence>MTLNTSRQREFLLLLPILITTLTCLSAGALQLDLKDTCSGSSLYYCTLTNLTSSFEEPLVWNTKSTTEQLNELLIYNSVMGRLPSAIFEIAPKLHTLIMHNCALNNIMPMDFEKASQLHKLVLQRNRLFIIPERVFAGLFALEELYLSHNTIHMIHRYAFVRLQRLKYLDLQENGIRTLPEGVFEDLINVEHIDLSYNELEVINANTFLKNLKLNTLLLSGNNFSVFEPNSLMNLNHLHILDLSNTYLEELQLQSVDLLLVQGSKLKRCTIDSVIKLNAANNALKNITIHDKLAVRELELHGNLFETLDDLVGMLNLQKLDISKNQLTSLKTSHSPLYLPLPNLISLNLASNRLQNLTSDNFVFLLKLKSLDLAFNHLIRLDSSSFQPLINLEKFYIEGNRLFEFNYAEFKDSHTFLREVGIFENDWEFRYLKHMLNYFRNHGIHLPMRFTPADSLSSTSSASFRDTTDASVFKSPSTSNVHRDIDEVDILNDMNRARQSSAHFDTHVECSHQASLTGVSGIHPYWTTRDVLALITLIVVLVILILQFFRILQEEQCLPSWCRCCLDLSSRETEPLHPRHRPLVEDTTNV</sequence>
<dbReference type="InterPro" id="IPR001611">
    <property type="entry name" value="Leu-rich_rpt"/>
</dbReference>
<evidence type="ECO:0000313" key="7">
    <source>
        <dbReference type="Proteomes" id="UP000037069"/>
    </source>
</evidence>